<accession>A0AAN7T680</accession>
<evidence type="ECO:0000313" key="3">
    <source>
        <dbReference type="Proteomes" id="UP001309876"/>
    </source>
</evidence>
<sequence>MPQELNRDQAEEKDSRNGLQNPQRMATEMAKAFQELAKGEQTASALEKQLDGIEGRIDELLAAAEEAEREANQRMKDRDTEKEPS</sequence>
<feature type="region of interest" description="Disordered" evidence="1">
    <location>
        <begin position="62"/>
        <end position="85"/>
    </location>
</feature>
<reference evidence="2 3" key="1">
    <citation type="submission" date="2023-08" db="EMBL/GenBank/DDBJ databases">
        <title>Black Yeasts Isolated from many extreme environments.</title>
        <authorList>
            <person name="Coleine C."/>
            <person name="Stajich J.E."/>
            <person name="Selbmann L."/>
        </authorList>
    </citation>
    <scope>NUCLEOTIDE SEQUENCE [LARGE SCALE GENOMIC DNA]</scope>
    <source>
        <strain evidence="2 3">CCFEE 5910</strain>
    </source>
</reference>
<feature type="compositionally biased region" description="Basic and acidic residues" evidence="1">
    <location>
        <begin position="1"/>
        <end position="16"/>
    </location>
</feature>
<proteinExistence type="predicted"/>
<comment type="caution">
    <text evidence="2">The sequence shown here is derived from an EMBL/GenBank/DDBJ whole genome shotgun (WGS) entry which is preliminary data.</text>
</comment>
<name>A0AAN7T680_9EURO</name>
<protein>
    <submittedName>
        <fullName evidence="2">Uncharacterized protein</fullName>
    </submittedName>
</protein>
<dbReference type="EMBL" id="JAVRRJ010000001">
    <property type="protein sequence ID" value="KAK5090457.1"/>
    <property type="molecule type" value="Genomic_DNA"/>
</dbReference>
<evidence type="ECO:0000313" key="2">
    <source>
        <dbReference type="EMBL" id="KAK5090457.1"/>
    </source>
</evidence>
<feature type="compositionally biased region" description="Basic and acidic residues" evidence="1">
    <location>
        <begin position="69"/>
        <end position="85"/>
    </location>
</feature>
<keyword evidence="3" id="KW-1185">Reference proteome</keyword>
<dbReference type="AlphaFoldDB" id="A0AAN7T680"/>
<evidence type="ECO:0000256" key="1">
    <source>
        <dbReference type="SAM" id="MobiDB-lite"/>
    </source>
</evidence>
<dbReference type="Proteomes" id="UP001309876">
    <property type="component" value="Unassembled WGS sequence"/>
</dbReference>
<organism evidence="2 3">
    <name type="scientific">Lithohypha guttulata</name>
    <dbReference type="NCBI Taxonomy" id="1690604"/>
    <lineage>
        <taxon>Eukaryota</taxon>
        <taxon>Fungi</taxon>
        <taxon>Dikarya</taxon>
        <taxon>Ascomycota</taxon>
        <taxon>Pezizomycotina</taxon>
        <taxon>Eurotiomycetes</taxon>
        <taxon>Chaetothyriomycetidae</taxon>
        <taxon>Chaetothyriales</taxon>
        <taxon>Trichomeriaceae</taxon>
        <taxon>Lithohypha</taxon>
    </lineage>
</organism>
<feature type="region of interest" description="Disordered" evidence="1">
    <location>
        <begin position="1"/>
        <end position="27"/>
    </location>
</feature>
<gene>
    <name evidence="2" type="ORF">LTR05_000629</name>
</gene>